<reference evidence="3 4" key="1">
    <citation type="submission" date="2018-06" db="EMBL/GenBank/DDBJ databases">
        <authorList>
            <consortium name="Pathogen Informatics"/>
            <person name="Doyle S."/>
        </authorList>
    </citation>
    <scope>NUCLEOTIDE SEQUENCE [LARGE SCALE GENOMIC DNA]</scope>
    <source>
        <strain evidence="3 4">NCTC10821</strain>
    </source>
</reference>
<evidence type="ECO:0000256" key="1">
    <source>
        <dbReference type="SAM" id="MobiDB-lite"/>
    </source>
</evidence>
<gene>
    <name evidence="3" type="ORF">NCTC10821_00524</name>
</gene>
<feature type="region of interest" description="Disordered" evidence="1">
    <location>
        <begin position="57"/>
        <end position="76"/>
    </location>
</feature>
<evidence type="ECO:0000313" key="4">
    <source>
        <dbReference type="Proteomes" id="UP000254978"/>
    </source>
</evidence>
<protein>
    <submittedName>
        <fullName evidence="3">Uncharacterized protein</fullName>
    </submittedName>
</protein>
<dbReference type="AlphaFoldDB" id="A0A378TA59"/>
<keyword evidence="4" id="KW-1185">Reference proteome</keyword>
<feature type="chain" id="PRO_5038553462" evidence="2">
    <location>
        <begin position="27"/>
        <end position="202"/>
    </location>
</feature>
<proteinExistence type="predicted"/>
<evidence type="ECO:0000256" key="2">
    <source>
        <dbReference type="SAM" id="SignalP"/>
    </source>
</evidence>
<feature type="signal peptide" evidence="2">
    <location>
        <begin position="1"/>
        <end position="26"/>
    </location>
</feature>
<keyword evidence="2" id="KW-0732">Signal</keyword>
<name>A0A378TA59_9MYCO</name>
<dbReference type="Proteomes" id="UP000254978">
    <property type="component" value="Unassembled WGS sequence"/>
</dbReference>
<sequence length="202" mass="20389">MARRRRRSATVLLMGAALSAAPLGLATIVTPAISHAECGVDGGGGYAHPTGGGIGGGTVSCEAEPAPAPADNEPKNEWGFNPNLTPAENLARMPAPALQEPLVQTSLIDDVPVQISPELGLPGIGVGVNLWPDLTPIVNGVVGAGTGAAVAGLPAPNLDGVGAALQQLPPPQLPDLTKIPPPKRIIPLQCGPQITPFFKPCI</sequence>
<accession>A0A378TA59</accession>
<dbReference type="EMBL" id="UGQT01000001">
    <property type="protein sequence ID" value="STZ57027.1"/>
    <property type="molecule type" value="Genomic_DNA"/>
</dbReference>
<feature type="compositionally biased region" description="Low complexity" evidence="1">
    <location>
        <begin position="62"/>
        <end position="71"/>
    </location>
</feature>
<organism evidence="3 4">
    <name type="scientific">Mycolicibacterium tokaiense</name>
    <dbReference type="NCBI Taxonomy" id="39695"/>
    <lineage>
        <taxon>Bacteria</taxon>
        <taxon>Bacillati</taxon>
        <taxon>Actinomycetota</taxon>
        <taxon>Actinomycetes</taxon>
        <taxon>Mycobacteriales</taxon>
        <taxon>Mycobacteriaceae</taxon>
        <taxon>Mycolicibacterium</taxon>
    </lineage>
</organism>
<evidence type="ECO:0000313" key="3">
    <source>
        <dbReference type="EMBL" id="STZ57027.1"/>
    </source>
</evidence>